<dbReference type="GO" id="GO:0016787">
    <property type="term" value="F:hydrolase activity"/>
    <property type="evidence" value="ECO:0007669"/>
    <property type="project" value="UniProtKB-KW"/>
</dbReference>
<dbReference type="EC" id="5.6.2.4" evidence="9"/>
<dbReference type="PANTHER" id="PTHR13710:SF105">
    <property type="entry name" value="ATP-DEPENDENT DNA HELICASE Q1"/>
    <property type="match status" value="1"/>
</dbReference>
<keyword evidence="5" id="KW-0067">ATP-binding</keyword>
<dbReference type="GO" id="GO:0003677">
    <property type="term" value="F:DNA binding"/>
    <property type="evidence" value="ECO:0007669"/>
    <property type="project" value="UniProtKB-KW"/>
</dbReference>
<dbReference type="InterPro" id="IPR000836">
    <property type="entry name" value="PRTase_dom"/>
</dbReference>
<keyword evidence="7" id="KW-0413">Isomerase</keyword>
<evidence type="ECO:0000256" key="9">
    <source>
        <dbReference type="ARBA" id="ARBA00034808"/>
    </source>
</evidence>
<evidence type="ECO:0000256" key="1">
    <source>
        <dbReference type="ARBA" id="ARBA00005446"/>
    </source>
</evidence>
<comment type="catalytic activity">
    <reaction evidence="8">
        <text>Couples ATP hydrolysis with the unwinding of duplex DNA by translocating in the 3'-5' direction.</text>
        <dbReference type="EC" id="5.6.2.4"/>
    </reaction>
</comment>
<evidence type="ECO:0000256" key="7">
    <source>
        <dbReference type="ARBA" id="ARBA00023235"/>
    </source>
</evidence>
<dbReference type="KEGG" id="dch:SY84_06375"/>
<dbReference type="InterPro" id="IPR027417">
    <property type="entry name" value="P-loop_NTPase"/>
</dbReference>
<dbReference type="SUPFAM" id="SSF52540">
    <property type="entry name" value="P-loop containing nucleoside triphosphate hydrolases"/>
    <property type="match status" value="1"/>
</dbReference>
<proteinExistence type="inferred from homology"/>
<gene>
    <name evidence="12" type="ORF">SY84_06375</name>
</gene>
<evidence type="ECO:0000256" key="4">
    <source>
        <dbReference type="ARBA" id="ARBA00022806"/>
    </source>
</evidence>
<organism evidence="12 13">
    <name type="scientific">Deinococcus soli</name>
    <name type="common">ex Cha et al. 2016</name>
    <dbReference type="NCBI Taxonomy" id="1309411"/>
    <lineage>
        <taxon>Bacteria</taxon>
        <taxon>Thermotogati</taxon>
        <taxon>Deinococcota</taxon>
        <taxon>Deinococci</taxon>
        <taxon>Deinococcales</taxon>
        <taxon>Deinococcaceae</taxon>
        <taxon>Deinococcus</taxon>
    </lineage>
</organism>
<sequence length="670" mass="74096">MTRPVDLKAILREEFGLQAFKPGQEEAISAVLDGERLLLVQPTGWGKSLVYQMVARVKGLTVVFSPLRALMRDQAAKAQGFGLRAEFINSDQGEADDPASRQAVHREILERAAQGMVDLLLIAPERLDNSLWEEFVPRLPIKAMVVDEAHCISVWGHDFRPDYRRIARVVQLLPQSVPVVAVTATATESVEQDVLIQIGQGARVIRGPLVRPNLALRTIVVDNEGEKYANVAAFVKAAAGTGIVYAATQAQTEALALFLREQGIEAEHYHSARPDRPEVERRFMANELKVVVATNALGMGVDKPDVRFVIHAEFPGSPLHYYQEVGRAGRDGQPADVVLLYKANDVELQRHFIARSKPLEEHYERVIQALTSEALRLRDLEAHCGLSENIVKRVLTDLMLDGALAKDKDGYYRLLRAVNVQGLDINASHDRRLEELAVMEAYAAHDGCRMRYFTQFLGDPEGQACGRCDRCVSLPPVQVLPDLMGVAREFTEYPKLSLRNVLKGEPIFASGYAVDYYGHTRVGELVGGSKYEGRGDFPDELVEAVVRLVRARLPHEDIDAVTFMPPSESGPLVENFARKVADRLGKPLMDTLTKTRLTVAQKGFASREGKKRNLKGVFKCGDELYGKNILLLDDVFDSGITMAEAGKVLKEAGAGVIYPVTIAKTRLSDA</sequence>
<evidence type="ECO:0000256" key="8">
    <source>
        <dbReference type="ARBA" id="ARBA00034617"/>
    </source>
</evidence>
<name>A0A0F7JPI0_9DEIO</name>
<dbReference type="GO" id="GO:0005524">
    <property type="term" value="F:ATP binding"/>
    <property type="evidence" value="ECO:0007669"/>
    <property type="project" value="UniProtKB-KW"/>
</dbReference>
<evidence type="ECO:0000256" key="3">
    <source>
        <dbReference type="ARBA" id="ARBA00022801"/>
    </source>
</evidence>
<dbReference type="InterPro" id="IPR029057">
    <property type="entry name" value="PRTase-like"/>
</dbReference>
<dbReference type="AlphaFoldDB" id="A0A0F7JPI0"/>
<dbReference type="PROSITE" id="PS51192">
    <property type="entry name" value="HELICASE_ATP_BIND_1"/>
    <property type="match status" value="1"/>
</dbReference>
<keyword evidence="2" id="KW-0547">Nucleotide-binding</keyword>
<accession>A0A0F7JPI0</accession>
<evidence type="ECO:0000256" key="6">
    <source>
        <dbReference type="ARBA" id="ARBA00023125"/>
    </source>
</evidence>
<reference evidence="12 13" key="1">
    <citation type="submission" date="2015-01" db="EMBL/GenBank/DDBJ databases">
        <title>Deinococcus soli/N5/whole genome sequencing.</title>
        <authorList>
            <person name="Kim M.K."/>
            <person name="Srinivasan S."/>
            <person name="Lee J.-J."/>
        </authorList>
    </citation>
    <scope>NUCLEOTIDE SEQUENCE [LARGE SCALE GENOMIC DNA]</scope>
    <source>
        <strain evidence="12 13">N5</strain>
    </source>
</reference>
<dbReference type="SMART" id="SM00487">
    <property type="entry name" value="DEXDc"/>
    <property type="match status" value="1"/>
</dbReference>
<dbReference type="GO" id="GO:0043138">
    <property type="term" value="F:3'-5' DNA helicase activity"/>
    <property type="evidence" value="ECO:0007669"/>
    <property type="project" value="UniProtKB-EC"/>
</dbReference>
<dbReference type="EMBL" id="CP011389">
    <property type="protein sequence ID" value="AKH18386.1"/>
    <property type="molecule type" value="Genomic_DNA"/>
</dbReference>
<keyword evidence="6" id="KW-0238">DNA-binding</keyword>
<dbReference type="Pfam" id="PF00271">
    <property type="entry name" value="Helicase_C"/>
    <property type="match status" value="1"/>
</dbReference>
<dbReference type="Gene3D" id="3.40.50.2020">
    <property type="match status" value="1"/>
</dbReference>
<feature type="domain" description="Helicase C-terminal" evidence="11">
    <location>
        <begin position="230"/>
        <end position="374"/>
    </location>
</feature>
<dbReference type="InterPro" id="IPR014001">
    <property type="entry name" value="Helicase_ATP-bd"/>
</dbReference>
<dbReference type="GO" id="GO:0043590">
    <property type="term" value="C:bacterial nucleoid"/>
    <property type="evidence" value="ECO:0007669"/>
    <property type="project" value="TreeGrafter"/>
</dbReference>
<dbReference type="GO" id="GO:0005737">
    <property type="term" value="C:cytoplasm"/>
    <property type="evidence" value="ECO:0007669"/>
    <property type="project" value="TreeGrafter"/>
</dbReference>
<dbReference type="PATRIC" id="fig|1309411.5.peg.1303"/>
<dbReference type="InterPro" id="IPR001650">
    <property type="entry name" value="Helicase_C-like"/>
</dbReference>
<dbReference type="InterPro" id="IPR011545">
    <property type="entry name" value="DEAD/DEAH_box_helicase_dom"/>
</dbReference>
<evidence type="ECO:0000259" key="10">
    <source>
        <dbReference type="PROSITE" id="PS51192"/>
    </source>
</evidence>
<evidence type="ECO:0000313" key="12">
    <source>
        <dbReference type="EMBL" id="AKH18386.1"/>
    </source>
</evidence>
<keyword evidence="13" id="KW-1185">Reference proteome</keyword>
<dbReference type="SMART" id="SM00490">
    <property type="entry name" value="HELICc"/>
    <property type="match status" value="1"/>
</dbReference>
<evidence type="ECO:0000256" key="2">
    <source>
        <dbReference type="ARBA" id="ARBA00022741"/>
    </source>
</evidence>
<dbReference type="CDD" id="cd06223">
    <property type="entry name" value="PRTases_typeI"/>
    <property type="match status" value="1"/>
</dbReference>
<feature type="domain" description="Helicase ATP-binding" evidence="10">
    <location>
        <begin position="28"/>
        <end position="204"/>
    </location>
</feature>
<dbReference type="GO" id="GO:0030894">
    <property type="term" value="C:replisome"/>
    <property type="evidence" value="ECO:0007669"/>
    <property type="project" value="TreeGrafter"/>
</dbReference>
<dbReference type="Pfam" id="PF00156">
    <property type="entry name" value="Pribosyltran"/>
    <property type="match status" value="1"/>
</dbReference>
<dbReference type="PANTHER" id="PTHR13710">
    <property type="entry name" value="DNA HELICASE RECQ FAMILY MEMBER"/>
    <property type="match status" value="1"/>
</dbReference>
<keyword evidence="4" id="KW-0347">Helicase</keyword>
<dbReference type="GO" id="GO:0046872">
    <property type="term" value="F:metal ion binding"/>
    <property type="evidence" value="ECO:0007669"/>
    <property type="project" value="UniProtKB-KW"/>
</dbReference>
<dbReference type="NCBIfam" id="TIGR00614">
    <property type="entry name" value="recQ_fam"/>
    <property type="match status" value="1"/>
</dbReference>
<protein>
    <recommendedName>
        <fullName evidence="9">DNA 3'-5' helicase</fullName>
        <ecNumber evidence="9">5.6.2.4</ecNumber>
    </recommendedName>
</protein>
<evidence type="ECO:0000259" key="11">
    <source>
        <dbReference type="PROSITE" id="PS51194"/>
    </source>
</evidence>
<keyword evidence="3" id="KW-0378">Hydrolase</keyword>
<dbReference type="Gene3D" id="3.40.50.300">
    <property type="entry name" value="P-loop containing nucleotide triphosphate hydrolases"/>
    <property type="match status" value="2"/>
</dbReference>
<dbReference type="GO" id="GO:0009378">
    <property type="term" value="F:four-way junction helicase activity"/>
    <property type="evidence" value="ECO:0007669"/>
    <property type="project" value="TreeGrafter"/>
</dbReference>
<dbReference type="PROSITE" id="PS51194">
    <property type="entry name" value="HELICASE_CTER"/>
    <property type="match status" value="1"/>
</dbReference>
<dbReference type="Proteomes" id="UP000034024">
    <property type="component" value="Chromosome"/>
</dbReference>
<dbReference type="GO" id="GO:0006281">
    <property type="term" value="P:DNA repair"/>
    <property type="evidence" value="ECO:0007669"/>
    <property type="project" value="TreeGrafter"/>
</dbReference>
<evidence type="ECO:0000256" key="5">
    <source>
        <dbReference type="ARBA" id="ARBA00022840"/>
    </source>
</evidence>
<comment type="similarity">
    <text evidence="1">Belongs to the helicase family. RecQ subfamily.</text>
</comment>
<dbReference type="Pfam" id="PF00270">
    <property type="entry name" value="DEAD"/>
    <property type="match status" value="1"/>
</dbReference>
<dbReference type="InterPro" id="IPR004589">
    <property type="entry name" value="DNA_helicase_ATP-dep_RecQ"/>
</dbReference>
<dbReference type="SUPFAM" id="SSF53271">
    <property type="entry name" value="PRTase-like"/>
    <property type="match status" value="1"/>
</dbReference>
<dbReference type="GO" id="GO:0006310">
    <property type="term" value="P:DNA recombination"/>
    <property type="evidence" value="ECO:0007669"/>
    <property type="project" value="InterPro"/>
</dbReference>
<evidence type="ECO:0000313" key="13">
    <source>
        <dbReference type="Proteomes" id="UP000034024"/>
    </source>
</evidence>